<gene>
    <name evidence="2" type="ORF">CEW91_03790</name>
</gene>
<feature type="signal peptide" evidence="1">
    <location>
        <begin position="1"/>
        <end position="21"/>
    </location>
</feature>
<name>A0ABN5ATA4_9GAMM</name>
<organism evidence="2 3">
    <name type="scientific">Idiomarina piscisalsi</name>
    <dbReference type="NCBI Taxonomy" id="1096243"/>
    <lineage>
        <taxon>Bacteria</taxon>
        <taxon>Pseudomonadati</taxon>
        <taxon>Pseudomonadota</taxon>
        <taxon>Gammaproteobacteria</taxon>
        <taxon>Alteromonadales</taxon>
        <taxon>Idiomarinaceae</taxon>
        <taxon>Idiomarina</taxon>
    </lineage>
</organism>
<protein>
    <recommendedName>
        <fullName evidence="4">ABC-type transport auxiliary lipoprotein component domain-containing protein</fullName>
    </recommendedName>
</protein>
<evidence type="ECO:0000313" key="2">
    <source>
        <dbReference type="EMBL" id="ASG66899.1"/>
    </source>
</evidence>
<keyword evidence="3" id="KW-1185">Reference proteome</keyword>
<proteinExistence type="predicted"/>
<dbReference type="RefSeq" id="WP_088769346.1">
    <property type="nucleotide sequence ID" value="NZ_CP022133.1"/>
</dbReference>
<keyword evidence="1" id="KW-0732">Signal</keyword>
<reference evidence="2 3" key="1">
    <citation type="submission" date="2017-06" db="EMBL/GenBank/DDBJ databases">
        <title>Complete genome sequence of Idiomarina piscisalsi strain 10PY1A isolated from soil of Soudi Arabia.</title>
        <authorList>
            <person name="Kim M.-C."/>
            <person name="Jung B.K."/>
            <person name="Budiyanto F."/>
            <person name="Nzila A."/>
            <person name="Shin J.-H."/>
        </authorList>
    </citation>
    <scope>NUCLEOTIDE SEQUENCE [LARGE SCALE GENOMIC DNA]</scope>
    <source>
        <strain evidence="2 3">10PY1A</strain>
    </source>
</reference>
<feature type="chain" id="PRO_5046807012" description="ABC-type transport auxiliary lipoprotein component domain-containing protein" evidence="1">
    <location>
        <begin position="22"/>
        <end position="182"/>
    </location>
</feature>
<evidence type="ECO:0000313" key="3">
    <source>
        <dbReference type="Proteomes" id="UP000197717"/>
    </source>
</evidence>
<sequence length="182" mass="20589">MLRLILVLILAPILAACSSQPDPLIISTTPVNDTFSIKVNELDVIDTRTHSYLYRHKKGDDKATFAPTQQPLTDIVKESLKPLTANAPKGQGLKWYVSIEKALIDAKVSAFKYELEHHVRIRVEAVRDNRRYSNFYTGKAQSSGALKPAQATIERQFRDLLNNVLNDIANDPKLRLSEREVY</sequence>
<dbReference type="EMBL" id="CP022133">
    <property type="protein sequence ID" value="ASG66899.1"/>
    <property type="molecule type" value="Genomic_DNA"/>
</dbReference>
<dbReference type="Proteomes" id="UP000197717">
    <property type="component" value="Chromosome"/>
</dbReference>
<accession>A0ABN5ATA4</accession>
<dbReference type="PROSITE" id="PS51257">
    <property type="entry name" value="PROKAR_LIPOPROTEIN"/>
    <property type="match status" value="1"/>
</dbReference>
<dbReference type="InterPro" id="IPR005619">
    <property type="entry name" value="Uncharacterised_YajG"/>
</dbReference>
<evidence type="ECO:0008006" key="4">
    <source>
        <dbReference type="Google" id="ProtNLM"/>
    </source>
</evidence>
<evidence type="ECO:0000256" key="1">
    <source>
        <dbReference type="SAM" id="SignalP"/>
    </source>
</evidence>
<dbReference type="Pfam" id="PF03923">
    <property type="entry name" value="Lipoprotein_16"/>
    <property type="match status" value="1"/>
</dbReference>